<dbReference type="GO" id="GO:0005975">
    <property type="term" value="P:carbohydrate metabolic process"/>
    <property type="evidence" value="ECO:0007669"/>
    <property type="project" value="InterPro"/>
</dbReference>
<evidence type="ECO:0000256" key="1">
    <source>
        <dbReference type="ARBA" id="ARBA00022801"/>
    </source>
</evidence>
<evidence type="ECO:0000256" key="2">
    <source>
        <dbReference type="ARBA" id="ARBA00023295"/>
    </source>
</evidence>
<evidence type="ECO:0000313" key="5">
    <source>
        <dbReference type="Proteomes" id="UP000619743"/>
    </source>
</evidence>
<dbReference type="AlphaFoldDB" id="A0A8J2XMA3"/>
<reference evidence="5" key="1">
    <citation type="journal article" date="2019" name="Int. J. Syst. Evol. Microbiol.">
        <title>The Global Catalogue of Microorganisms (GCM) 10K type strain sequencing project: providing services to taxonomists for standard genome sequencing and annotation.</title>
        <authorList>
            <consortium name="The Broad Institute Genomics Platform"/>
            <consortium name="The Broad Institute Genome Sequencing Center for Infectious Disease"/>
            <person name="Wu L."/>
            <person name="Ma J."/>
        </authorList>
    </citation>
    <scope>NUCLEOTIDE SEQUENCE [LARGE SCALE GENOMIC DNA]</scope>
    <source>
        <strain evidence="5">CGMCC 1.10130</strain>
    </source>
</reference>
<dbReference type="GO" id="GO:0016798">
    <property type="term" value="F:hydrolase activity, acting on glycosyl bonds"/>
    <property type="evidence" value="ECO:0007669"/>
    <property type="project" value="UniProtKB-KW"/>
</dbReference>
<keyword evidence="1" id="KW-0378">Hydrolase</keyword>
<dbReference type="PANTHER" id="PTHR10357">
    <property type="entry name" value="ALPHA-AMYLASE FAMILY MEMBER"/>
    <property type="match status" value="1"/>
</dbReference>
<dbReference type="CDD" id="cd11338">
    <property type="entry name" value="AmyAc_CMD"/>
    <property type="match status" value="1"/>
</dbReference>
<accession>A0A8J2XMA3</accession>
<dbReference type="SUPFAM" id="SSF51445">
    <property type="entry name" value="(Trans)glycosidases"/>
    <property type="match status" value="1"/>
</dbReference>
<organism evidence="4 5">
    <name type="scientific">Neiella marina</name>
    <dbReference type="NCBI Taxonomy" id="508461"/>
    <lineage>
        <taxon>Bacteria</taxon>
        <taxon>Pseudomonadati</taxon>
        <taxon>Pseudomonadota</taxon>
        <taxon>Gammaproteobacteria</taxon>
        <taxon>Alteromonadales</taxon>
        <taxon>Echinimonadaceae</taxon>
        <taxon>Neiella</taxon>
    </lineage>
</organism>
<dbReference type="OrthoDB" id="9805159at2"/>
<dbReference type="SUPFAM" id="SSF51011">
    <property type="entry name" value="Glycosyl hydrolase domain"/>
    <property type="match status" value="1"/>
</dbReference>
<gene>
    <name evidence="4" type="ORF">GCM10011369_00040</name>
</gene>
<evidence type="ECO:0000313" key="4">
    <source>
        <dbReference type="EMBL" id="GGA62791.1"/>
    </source>
</evidence>
<keyword evidence="2" id="KW-0326">Glycosidase</keyword>
<evidence type="ECO:0000259" key="3">
    <source>
        <dbReference type="SMART" id="SM00642"/>
    </source>
</evidence>
<dbReference type="InterPro" id="IPR006047">
    <property type="entry name" value="GH13_cat_dom"/>
</dbReference>
<name>A0A8J2XMA3_9GAMM</name>
<dbReference type="InterPro" id="IPR017853">
    <property type="entry name" value="GH"/>
</dbReference>
<sequence length="490" mass="56793">MIETPEWVKHAVFYQIFPDRFARFGGDHLPAGIKLKPWGSCPGEQGYQGGDLYGICDRLDYLVELGVNAIYLNPIFSSASNHRYHTYDYFEVDPLLGGNKALRALLDQAHVRGIKVVLDGVFNHASRGFWAFHHILENGQDSPYLDWFLIDDWPLRPYHADESNPPNYQSWWGLPALPKFNIQNPGVRKYIYDVAEYWLKFGIDGWRLDVPGEIDDDEFWREFRRRVKAINPNAYICGEIWQRATHWLQGDMFDATMNYEFCSLTLSYFGYQALRDDYHKNNLPLQSIDTNSFMAAIEDMVAAQDWQVTQVQFNLLGSHDMARPLWILREDRYALQQAFLFQMTMPGAPCIYYGDEIAMTGEDDPYCRGAYPWHQPELVDQAMLDFVRSVVQLRHKYQPLRTGRLSFDRDLPEDVLGFRRELPEQQVQVLINRGKVPQAVKIDGDLNWHLVLGRKGQVQSHGRYLQVMLPPRRYAVLSRSTAPVAMVAGI</sequence>
<keyword evidence="5" id="KW-1185">Reference proteome</keyword>
<comment type="caution">
    <text evidence="4">The sequence shown here is derived from an EMBL/GenBank/DDBJ whole genome shotgun (WGS) entry which is preliminary data.</text>
</comment>
<protein>
    <submittedName>
        <fullName evidence="4">Alpha-amylase</fullName>
    </submittedName>
</protein>
<dbReference type="Gene3D" id="3.20.20.80">
    <property type="entry name" value="Glycosidases"/>
    <property type="match status" value="1"/>
</dbReference>
<dbReference type="SMART" id="SM00642">
    <property type="entry name" value="Aamy"/>
    <property type="match status" value="1"/>
</dbReference>
<dbReference type="RefSeq" id="WP_087504019.1">
    <property type="nucleotide sequence ID" value="NZ_BMDX01000001.1"/>
</dbReference>
<feature type="domain" description="Glycosyl hydrolase family 13 catalytic" evidence="3">
    <location>
        <begin position="15"/>
        <end position="394"/>
    </location>
</feature>
<dbReference type="EMBL" id="BMDX01000001">
    <property type="protein sequence ID" value="GGA62791.1"/>
    <property type="molecule type" value="Genomic_DNA"/>
</dbReference>
<dbReference type="Pfam" id="PF00128">
    <property type="entry name" value="Alpha-amylase"/>
    <property type="match status" value="1"/>
</dbReference>
<dbReference type="PANTHER" id="PTHR10357:SF210">
    <property type="entry name" value="MALTODEXTRIN GLUCOSIDASE"/>
    <property type="match status" value="1"/>
</dbReference>
<proteinExistence type="predicted"/>
<dbReference type="Proteomes" id="UP000619743">
    <property type="component" value="Unassembled WGS sequence"/>
</dbReference>